<keyword evidence="1" id="KW-1133">Transmembrane helix</keyword>
<protein>
    <submittedName>
        <fullName evidence="2">Uncharacterized protein</fullName>
    </submittedName>
</protein>
<keyword evidence="3" id="KW-1185">Reference proteome</keyword>
<sequence>MDGADATMYGLAMSAVSAQLVALTVPLLLCLLASMWILAQEKERHGPEVNTGSRNYRLRSSTGSIVVFVPLIRPGSHDVPFHIFSPVDLAEHCVHRVTLGRSVCEIFVPGRHDIEDESDFL</sequence>
<keyword evidence="1" id="KW-0472">Membrane</keyword>
<gene>
    <name evidence="2" type="ORF">EDD18DRAFT_378554</name>
</gene>
<comment type="caution">
    <text evidence="2">The sequence shown here is derived from an EMBL/GenBank/DDBJ whole genome shotgun (WGS) entry which is preliminary data.</text>
</comment>
<dbReference type="AlphaFoldDB" id="A0AA39Q364"/>
<name>A0AA39Q364_9AGAR</name>
<accession>A0AA39Q364</accession>
<feature type="transmembrane region" description="Helical" evidence="1">
    <location>
        <begin position="20"/>
        <end position="39"/>
    </location>
</feature>
<reference evidence="2" key="1">
    <citation type="submission" date="2023-06" db="EMBL/GenBank/DDBJ databases">
        <authorList>
            <consortium name="Lawrence Berkeley National Laboratory"/>
            <person name="Ahrendt S."/>
            <person name="Sahu N."/>
            <person name="Indic B."/>
            <person name="Wong-Bajracharya J."/>
            <person name="Merenyi Z."/>
            <person name="Ke H.-M."/>
            <person name="Monk M."/>
            <person name="Kocsube S."/>
            <person name="Drula E."/>
            <person name="Lipzen A."/>
            <person name="Balint B."/>
            <person name="Henrissat B."/>
            <person name="Andreopoulos B."/>
            <person name="Martin F.M."/>
            <person name="Harder C.B."/>
            <person name="Rigling D."/>
            <person name="Ford K.L."/>
            <person name="Foster G.D."/>
            <person name="Pangilinan J."/>
            <person name="Papanicolaou A."/>
            <person name="Barry K."/>
            <person name="LaButti K."/>
            <person name="Viragh M."/>
            <person name="Koriabine M."/>
            <person name="Yan M."/>
            <person name="Riley R."/>
            <person name="Champramary S."/>
            <person name="Plett K.L."/>
            <person name="Tsai I.J."/>
            <person name="Slot J."/>
            <person name="Sipos G."/>
            <person name="Plett J."/>
            <person name="Nagy L.G."/>
            <person name="Grigoriev I.V."/>
        </authorList>
    </citation>
    <scope>NUCLEOTIDE SEQUENCE</scope>
    <source>
        <strain evidence="2">HWK02</strain>
    </source>
</reference>
<evidence type="ECO:0000256" key="1">
    <source>
        <dbReference type="SAM" id="Phobius"/>
    </source>
</evidence>
<proteinExistence type="predicted"/>
<dbReference type="Proteomes" id="UP001175228">
    <property type="component" value="Unassembled WGS sequence"/>
</dbReference>
<evidence type="ECO:0000313" key="3">
    <source>
        <dbReference type="Proteomes" id="UP001175228"/>
    </source>
</evidence>
<organism evidence="2 3">
    <name type="scientific">Armillaria luteobubalina</name>
    <dbReference type="NCBI Taxonomy" id="153913"/>
    <lineage>
        <taxon>Eukaryota</taxon>
        <taxon>Fungi</taxon>
        <taxon>Dikarya</taxon>
        <taxon>Basidiomycota</taxon>
        <taxon>Agaricomycotina</taxon>
        <taxon>Agaricomycetes</taxon>
        <taxon>Agaricomycetidae</taxon>
        <taxon>Agaricales</taxon>
        <taxon>Marasmiineae</taxon>
        <taxon>Physalacriaceae</taxon>
        <taxon>Armillaria</taxon>
    </lineage>
</organism>
<dbReference type="EMBL" id="JAUEPU010000022">
    <property type="protein sequence ID" value="KAK0493973.1"/>
    <property type="molecule type" value="Genomic_DNA"/>
</dbReference>
<keyword evidence="1" id="KW-0812">Transmembrane</keyword>
<evidence type="ECO:0000313" key="2">
    <source>
        <dbReference type="EMBL" id="KAK0493973.1"/>
    </source>
</evidence>